<organism evidence="1 2">
    <name type="scientific">Dactylellina haptotyla (strain CBS 200.50)</name>
    <name type="common">Nematode-trapping fungus</name>
    <name type="synonym">Monacrosporium haptotylum</name>
    <dbReference type="NCBI Taxonomy" id="1284197"/>
    <lineage>
        <taxon>Eukaryota</taxon>
        <taxon>Fungi</taxon>
        <taxon>Dikarya</taxon>
        <taxon>Ascomycota</taxon>
        <taxon>Pezizomycotina</taxon>
        <taxon>Orbiliomycetes</taxon>
        <taxon>Orbiliales</taxon>
        <taxon>Orbiliaceae</taxon>
        <taxon>Dactylellina</taxon>
    </lineage>
</organism>
<dbReference type="EMBL" id="AQGS01001030">
    <property type="protein sequence ID" value="EPS35811.1"/>
    <property type="molecule type" value="Genomic_DNA"/>
</dbReference>
<sequence>MENARVINFTFTNESNVPLSLQEISLAEGEWLGEHRPHDFIDPGYTDHEEPGIYQHPFVSIWATLGTSTVIMEGNLVYMVGQAGQAFLHIRWRSRQNGEAMCKLKLEGPGKDRFCFRCEYAEGLQHRFSITLKNKRG</sequence>
<evidence type="ECO:0000313" key="2">
    <source>
        <dbReference type="Proteomes" id="UP000015100"/>
    </source>
</evidence>
<reference evidence="1 2" key="1">
    <citation type="journal article" date="2013" name="PLoS Genet.">
        <title>Genomic mechanisms accounting for the adaptation to parasitism in nematode-trapping fungi.</title>
        <authorList>
            <person name="Meerupati T."/>
            <person name="Andersson K.M."/>
            <person name="Friman E."/>
            <person name="Kumar D."/>
            <person name="Tunlid A."/>
            <person name="Ahren D."/>
        </authorList>
    </citation>
    <scope>NUCLEOTIDE SEQUENCE [LARGE SCALE GENOMIC DNA]</scope>
    <source>
        <strain evidence="1 2">CBS 200.50</strain>
    </source>
</reference>
<evidence type="ECO:0000313" key="1">
    <source>
        <dbReference type="EMBL" id="EPS35811.1"/>
    </source>
</evidence>
<dbReference type="OrthoDB" id="10368305at2759"/>
<dbReference type="AlphaFoldDB" id="S8A3W9"/>
<dbReference type="Proteomes" id="UP000015100">
    <property type="component" value="Unassembled WGS sequence"/>
</dbReference>
<comment type="caution">
    <text evidence="1">The sequence shown here is derived from an EMBL/GenBank/DDBJ whole genome shotgun (WGS) entry which is preliminary data.</text>
</comment>
<reference evidence="2" key="2">
    <citation type="submission" date="2013-04" db="EMBL/GenBank/DDBJ databases">
        <title>Genomic mechanisms accounting for the adaptation to parasitism in nematode-trapping fungi.</title>
        <authorList>
            <person name="Ahren D.G."/>
        </authorList>
    </citation>
    <scope>NUCLEOTIDE SEQUENCE [LARGE SCALE GENOMIC DNA]</scope>
    <source>
        <strain evidence="2">CBS 200.50</strain>
    </source>
</reference>
<keyword evidence="2" id="KW-1185">Reference proteome</keyword>
<protein>
    <submittedName>
        <fullName evidence="1">Uncharacterized protein</fullName>
    </submittedName>
</protein>
<proteinExistence type="predicted"/>
<dbReference type="HOGENOM" id="CLU_1865052_0_0_1"/>
<accession>S8A3W9</accession>
<gene>
    <name evidence="1" type="ORF">H072_10778</name>
</gene>
<name>S8A3W9_DACHA</name>